<sequence length="319" mass="36718">MRKWLAIIIIVLFIIPYCQKDVSNDKNSITRGQDNLLNSNTLGKTPYETNSSTDTVVPNPHGQRNNMNLIINPLGRTIEDRINPPEGFERIKVEEGSFGYYLRTLPLKPHGSKVKYYDGREKNHDVHEAVIDMDIGDKDLQQCADAVIRLRAEYLYKQKQYDKIHFNFTNGFNAEFVKWMHGYRIVVAGNKANWVKTSAYSDDYNTFRRYLDTVFSYAGTLSLSKEMKPVMIEDMEIGDVFIQGGSPGHCVIVVDMAMHAQTGEKLFLLAQSYMPAQDIHILKNPQDPQISPWYSIKFGDTLITPEWTFKRTDLKRFSN</sequence>
<dbReference type="Pfam" id="PF16138">
    <property type="entry name" value="DUF4846"/>
    <property type="match status" value="1"/>
</dbReference>
<dbReference type="Proteomes" id="UP000198577">
    <property type="component" value="Unassembled WGS sequence"/>
</dbReference>
<dbReference type="AlphaFoldDB" id="A0A1I5X812"/>
<evidence type="ECO:0000313" key="2">
    <source>
        <dbReference type="EMBL" id="SFQ28078.1"/>
    </source>
</evidence>
<evidence type="ECO:0000256" key="1">
    <source>
        <dbReference type="SAM" id="MobiDB-lite"/>
    </source>
</evidence>
<feature type="region of interest" description="Disordered" evidence="1">
    <location>
        <begin position="28"/>
        <end position="62"/>
    </location>
</feature>
<dbReference type="EMBL" id="FOXR01000023">
    <property type="protein sequence ID" value="SFQ28078.1"/>
    <property type="molecule type" value="Genomic_DNA"/>
</dbReference>
<keyword evidence="3" id="KW-1185">Reference proteome</keyword>
<dbReference type="InterPro" id="IPR032315">
    <property type="entry name" value="DUF4846"/>
</dbReference>
<organism evidence="2 3">
    <name type="scientific">Caldicoprobacter faecalis</name>
    <dbReference type="NCBI Taxonomy" id="937334"/>
    <lineage>
        <taxon>Bacteria</taxon>
        <taxon>Bacillati</taxon>
        <taxon>Bacillota</taxon>
        <taxon>Clostridia</taxon>
        <taxon>Caldicoprobacterales</taxon>
        <taxon>Caldicoprobacteraceae</taxon>
        <taxon>Caldicoprobacter</taxon>
    </lineage>
</organism>
<dbReference type="STRING" id="937334.SAMN05444406_12312"/>
<evidence type="ECO:0000313" key="3">
    <source>
        <dbReference type="Proteomes" id="UP000198577"/>
    </source>
</evidence>
<dbReference type="RefSeq" id="WP_207648988.1">
    <property type="nucleotide sequence ID" value="NZ_FOXR01000023.1"/>
</dbReference>
<evidence type="ECO:0008006" key="4">
    <source>
        <dbReference type="Google" id="ProtNLM"/>
    </source>
</evidence>
<reference evidence="2 3" key="1">
    <citation type="submission" date="2016-10" db="EMBL/GenBank/DDBJ databases">
        <authorList>
            <person name="de Groot N.N."/>
        </authorList>
    </citation>
    <scope>NUCLEOTIDE SEQUENCE [LARGE SCALE GENOMIC DNA]</scope>
    <source>
        <strain evidence="2 3">DSM 20678</strain>
    </source>
</reference>
<name>A0A1I5X812_9FIRM</name>
<proteinExistence type="predicted"/>
<accession>A0A1I5X812</accession>
<protein>
    <recommendedName>
        <fullName evidence="4">DUF4846 domain-containing protein</fullName>
    </recommendedName>
</protein>
<gene>
    <name evidence="2" type="ORF">SAMN05444406_12312</name>
</gene>